<dbReference type="InterPro" id="IPR053713">
    <property type="entry name" value="Bact_OM_Channel_sf"/>
</dbReference>
<comment type="caution">
    <text evidence="3">The sequence shown here is derived from an EMBL/GenBank/DDBJ whole genome shotgun (WGS) entry which is preliminary data.</text>
</comment>
<accession>A0A090SX35</accession>
<evidence type="ECO:0000256" key="1">
    <source>
        <dbReference type="ARBA" id="ARBA00022729"/>
    </source>
</evidence>
<feature type="chain" id="PRO_5001864761" description="N-acetylneuraminic acid outer membrane channel protein NanC" evidence="2">
    <location>
        <begin position="22"/>
        <end position="232"/>
    </location>
</feature>
<evidence type="ECO:0000256" key="2">
    <source>
        <dbReference type="SAM" id="SignalP"/>
    </source>
</evidence>
<dbReference type="EMBL" id="BBMT01000001">
    <property type="protein sequence ID" value="GAL32345.1"/>
    <property type="molecule type" value="Genomic_DNA"/>
</dbReference>
<organism evidence="3 4">
    <name type="scientific">Vibrio maritimus</name>
    <dbReference type="NCBI Taxonomy" id="990268"/>
    <lineage>
        <taxon>Bacteria</taxon>
        <taxon>Pseudomonadati</taxon>
        <taxon>Pseudomonadota</taxon>
        <taxon>Gammaproteobacteria</taxon>
        <taxon>Vibrionales</taxon>
        <taxon>Vibrionaceae</taxon>
        <taxon>Vibrio</taxon>
    </lineage>
</organism>
<keyword evidence="1 2" id="KW-0732">Signal</keyword>
<dbReference type="Proteomes" id="UP000029224">
    <property type="component" value="Unassembled WGS sequence"/>
</dbReference>
<evidence type="ECO:0000313" key="3">
    <source>
        <dbReference type="EMBL" id="GAL32345.1"/>
    </source>
</evidence>
<keyword evidence="4" id="KW-1185">Reference proteome</keyword>
<dbReference type="AlphaFoldDB" id="A0A090SX35"/>
<sequence>MKTTAIALSIATLLISTSPLANTKAGELKGGFELDKKFNIDTANGAPAPAGAVDEFGAKLFMTWQGLAVSYKRKSGGFGETNINYTYGWEHVWLTPEFEYLAAPTGSDNAKLGLTVGSHVNGLFDTSLRYRKDRDTKEVDGKQSDIDRIDLLVGKQLSDSVYLQAKAISFTENDAATNTAKPGKDSWMNYEVKMDFTAVSDNMIPYVEYERAYIKGKDREDNNVKVGVVFPF</sequence>
<reference evidence="3 4" key="2">
    <citation type="submission" date="2014-09" db="EMBL/GenBank/DDBJ databases">
        <authorList>
            <consortium name="NBRP consortium"/>
            <person name="Sawabe T."/>
            <person name="Meirelles P."/>
            <person name="Nakanishi M."/>
            <person name="Sayaka M."/>
            <person name="Hattori M."/>
            <person name="Ohkuma M."/>
        </authorList>
    </citation>
    <scope>NUCLEOTIDE SEQUENCE [LARGE SCALE GENOMIC DNA]</scope>
    <source>
        <strain evidence="3 4">JCM 19240</strain>
    </source>
</reference>
<proteinExistence type="predicted"/>
<feature type="signal peptide" evidence="2">
    <location>
        <begin position="1"/>
        <end position="21"/>
    </location>
</feature>
<dbReference type="OrthoDB" id="5874101at2"/>
<name>A0A090SX35_9VIBR</name>
<evidence type="ECO:0000313" key="4">
    <source>
        <dbReference type="Proteomes" id="UP000029224"/>
    </source>
</evidence>
<protein>
    <recommendedName>
        <fullName evidence="5">N-acetylneuraminic acid outer membrane channel protein NanC</fullName>
    </recommendedName>
</protein>
<gene>
    <name evidence="3" type="ORF">JCM19240_5776</name>
</gene>
<reference evidence="3 4" key="1">
    <citation type="submission" date="2014-09" db="EMBL/GenBank/DDBJ databases">
        <title>Vibrio maritimus JCM 19240. (C210) whole genome shotgun sequence.</title>
        <authorList>
            <person name="Sawabe T."/>
            <person name="Meirelles P."/>
            <person name="Nakanishi M."/>
            <person name="Sayaka M."/>
            <person name="Hattori M."/>
            <person name="Ohkuma M."/>
        </authorList>
    </citation>
    <scope>NUCLEOTIDE SEQUENCE [LARGE SCALE GENOMIC DNA]</scope>
    <source>
        <strain evidence="3 4">JCM 19240</strain>
    </source>
</reference>
<evidence type="ECO:0008006" key="5">
    <source>
        <dbReference type="Google" id="ProtNLM"/>
    </source>
</evidence>
<dbReference type="Gene3D" id="2.40.160.40">
    <property type="entry name" value="monomeric porin ompg"/>
    <property type="match status" value="1"/>
</dbReference>